<sequence length="633" mass="73501">MDVKLSRPTSNTKKREAEQDEGLAKVNKHHPSYKRKKNMNERIEADKEPQIEQFRDVDFNDKSAPQRNDLGVDLLKRLWEPNQLKKPGCLCVHHHAPTWHLEKEPTIVRDLVMLAARDKHIPFQLGEMTLSLDDVQHLIGLSADGDVPITEGSWSLSKLVKIFKKNLYQDEDFFNSMKTGGQGNSLSLVKLVNFNVGKLEKYNNSIQNERPVGQKKKDKANIKWFWGSVVFAHLFHNLGTASRTDGKQIAAYMTLLETKECQVLNVENTKLVEDMRIKIGVDASNASLNVRAAFEQLAVIPKGEAVPSRDLQKKIDELTVKYEDVVKRWVAKCKSDTAIHDKKIKTLHSQLIVVEEMKNKLEVEHYEWKVWRQAMKKEFHTGELVEKDDPTFIELFDQYDRFYIIAQQGPKGDYQEDFTYHLDVRDVQGEDYNSAFRVPGTIKHQSQNQFKKVMNLLESLLTKDPAFWKTIFSQSLDTHFSSRGEIVYEQLRLACLYGGQHVEYRHMGYLLVTCYEKVVVFISNHEAYTFLPLFWLRKNNHISNKKRFENLVGDTTKFWWVGLGSDNQYVRLFTRYGAPMPPVSTLWLAHVDLGHRGDFQRDMVHKWFGVTNKLFKVLPKENNVKGYKLNDLI</sequence>
<name>A0A7J7LWV8_9MAGN</name>
<reference evidence="2 3" key="1">
    <citation type="journal article" date="2020" name="IScience">
        <title>Genome Sequencing of the Endangered Kingdonia uniflora (Circaeasteraceae, Ranunculales) Reveals Potential Mechanisms of Evolutionary Specialization.</title>
        <authorList>
            <person name="Sun Y."/>
            <person name="Deng T."/>
            <person name="Zhang A."/>
            <person name="Moore M.J."/>
            <person name="Landis J.B."/>
            <person name="Lin N."/>
            <person name="Zhang H."/>
            <person name="Zhang X."/>
            <person name="Huang J."/>
            <person name="Zhang X."/>
            <person name="Sun H."/>
            <person name="Wang H."/>
        </authorList>
    </citation>
    <scope>NUCLEOTIDE SEQUENCE [LARGE SCALE GENOMIC DNA]</scope>
    <source>
        <strain evidence="2">TB1705</strain>
        <tissue evidence="2">Leaf</tissue>
    </source>
</reference>
<dbReference type="EMBL" id="JACGCM010001948">
    <property type="protein sequence ID" value="KAF6147052.1"/>
    <property type="molecule type" value="Genomic_DNA"/>
</dbReference>
<evidence type="ECO:0000256" key="1">
    <source>
        <dbReference type="SAM" id="MobiDB-lite"/>
    </source>
</evidence>
<evidence type="ECO:0000313" key="3">
    <source>
        <dbReference type="Proteomes" id="UP000541444"/>
    </source>
</evidence>
<evidence type="ECO:0000313" key="2">
    <source>
        <dbReference type="EMBL" id="KAF6147052.1"/>
    </source>
</evidence>
<keyword evidence="3" id="KW-1185">Reference proteome</keyword>
<comment type="caution">
    <text evidence="2">The sequence shown here is derived from an EMBL/GenBank/DDBJ whole genome shotgun (WGS) entry which is preliminary data.</text>
</comment>
<feature type="compositionally biased region" description="Basic and acidic residues" evidence="1">
    <location>
        <begin position="38"/>
        <end position="49"/>
    </location>
</feature>
<dbReference type="AlphaFoldDB" id="A0A7J7LWV8"/>
<dbReference type="Proteomes" id="UP000541444">
    <property type="component" value="Unassembled WGS sequence"/>
</dbReference>
<protein>
    <submittedName>
        <fullName evidence="2">Uncharacterized protein</fullName>
    </submittedName>
</protein>
<proteinExistence type="predicted"/>
<accession>A0A7J7LWV8</accession>
<feature type="region of interest" description="Disordered" evidence="1">
    <location>
        <begin position="1"/>
        <end position="49"/>
    </location>
</feature>
<gene>
    <name evidence="2" type="ORF">GIB67_036771</name>
</gene>
<feature type="compositionally biased region" description="Basic residues" evidence="1">
    <location>
        <begin position="26"/>
        <end position="37"/>
    </location>
</feature>
<organism evidence="2 3">
    <name type="scientific">Kingdonia uniflora</name>
    <dbReference type="NCBI Taxonomy" id="39325"/>
    <lineage>
        <taxon>Eukaryota</taxon>
        <taxon>Viridiplantae</taxon>
        <taxon>Streptophyta</taxon>
        <taxon>Embryophyta</taxon>
        <taxon>Tracheophyta</taxon>
        <taxon>Spermatophyta</taxon>
        <taxon>Magnoliopsida</taxon>
        <taxon>Ranunculales</taxon>
        <taxon>Circaeasteraceae</taxon>
        <taxon>Kingdonia</taxon>
    </lineage>
</organism>